<dbReference type="AlphaFoldDB" id="A0A8J9YLG8"/>
<accession>A0A8J9YLG8</accession>
<reference evidence="1" key="1">
    <citation type="submission" date="2021-12" db="EMBL/GenBank/DDBJ databases">
        <authorList>
            <person name="Martin H S."/>
        </authorList>
    </citation>
    <scope>NUCLEOTIDE SEQUENCE</scope>
</reference>
<sequence>MLTVITECAKVTSVPKKNNFNEEFKKNQNSTFAFRINAIISNIAAKSRSLIEDVDTNTVECFNNVIAKFIGGKRTNFASKGGYQGRYHAAAVSFNSRAALSTIQKAFIEKNPGGKVEEVEKEKALKRKYNVGHPTKKRKLRETQK</sequence>
<evidence type="ECO:0000313" key="1">
    <source>
        <dbReference type="EMBL" id="CAH0731040.1"/>
    </source>
</evidence>
<evidence type="ECO:0000313" key="2">
    <source>
        <dbReference type="Proteomes" id="UP000838878"/>
    </source>
</evidence>
<dbReference type="OrthoDB" id="421276at2759"/>
<name>A0A8J9YLG8_9NEOP</name>
<gene>
    <name evidence="1" type="ORF">BINO364_LOCUS15953</name>
</gene>
<dbReference type="EMBL" id="OV170229">
    <property type="protein sequence ID" value="CAH0731040.1"/>
    <property type="molecule type" value="Genomic_DNA"/>
</dbReference>
<feature type="non-terminal residue" evidence="1">
    <location>
        <position position="145"/>
    </location>
</feature>
<keyword evidence="2" id="KW-1185">Reference proteome</keyword>
<protein>
    <submittedName>
        <fullName evidence="1">Uncharacterized protein</fullName>
    </submittedName>
</protein>
<dbReference type="Proteomes" id="UP000838878">
    <property type="component" value="Chromosome 9"/>
</dbReference>
<organism evidence="1 2">
    <name type="scientific">Brenthis ino</name>
    <name type="common">lesser marbled fritillary</name>
    <dbReference type="NCBI Taxonomy" id="405034"/>
    <lineage>
        <taxon>Eukaryota</taxon>
        <taxon>Metazoa</taxon>
        <taxon>Ecdysozoa</taxon>
        <taxon>Arthropoda</taxon>
        <taxon>Hexapoda</taxon>
        <taxon>Insecta</taxon>
        <taxon>Pterygota</taxon>
        <taxon>Neoptera</taxon>
        <taxon>Endopterygota</taxon>
        <taxon>Lepidoptera</taxon>
        <taxon>Glossata</taxon>
        <taxon>Ditrysia</taxon>
        <taxon>Papilionoidea</taxon>
        <taxon>Nymphalidae</taxon>
        <taxon>Heliconiinae</taxon>
        <taxon>Argynnini</taxon>
        <taxon>Brenthis</taxon>
    </lineage>
</organism>
<proteinExistence type="predicted"/>